<dbReference type="PANTHER" id="PTHR30561:SF1">
    <property type="entry name" value="MULTIDRUG TRANSPORTER EMRE"/>
    <property type="match status" value="1"/>
</dbReference>
<dbReference type="Gene3D" id="1.10.3730.20">
    <property type="match status" value="2"/>
</dbReference>
<keyword evidence="10" id="KW-0443">Lipid metabolism</keyword>
<sequence length="281" mass="28563">MDPATFAAVLCAAMAHAGWNALAKRALDPVLGVTLIVVLAGAIALPLLPVVGLPSMQSLPFVAASVALHFGYNLVLAEAYRTGGLGLVYPIARGAAPAVVAIAGAALFGEALAPTGVFGVAMIVAGVAGMSVRRPSDLLHADRRAVVFALATAGFIAAYTLVDGQGSRLSGNPHGYAVLLFVIDGAVTCAFLLMRRGAAALRVAPRTLPPALFGAGMQLAGYWIVIWAMASAPIALVAALRETSVLFAALLAVVMLREPLAPFRLVAAAVILGGALLIRLG</sequence>
<dbReference type="Proteomes" id="UP000548582">
    <property type="component" value="Unassembled WGS sequence"/>
</dbReference>
<dbReference type="Pfam" id="PF00892">
    <property type="entry name" value="EamA"/>
    <property type="match status" value="1"/>
</dbReference>
<dbReference type="InterPro" id="IPR000390">
    <property type="entry name" value="Small_drug/metabolite_transptr"/>
</dbReference>
<accession>A0A848EAP5</accession>
<evidence type="ECO:0000313" key="16">
    <source>
        <dbReference type="Proteomes" id="UP000548582"/>
    </source>
</evidence>
<organism evidence="15 16">
    <name type="scientific">Neoroseomonas marina</name>
    <dbReference type="NCBI Taxonomy" id="1232220"/>
    <lineage>
        <taxon>Bacteria</taxon>
        <taxon>Pseudomonadati</taxon>
        <taxon>Pseudomonadota</taxon>
        <taxon>Alphaproteobacteria</taxon>
        <taxon>Acetobacterales</taxon>
        <taxon>Acetobacteraceae</taxon>
        <taxon>Neoroseomonas</taxon>
    </lineage>
</organism>
<dbReference type="GO" id="GO:0005886">
    <property type="term" value="C:plasma membrane"/>
    <property type="evidence" value="ECO:0007669"/>
    <property type="project" value="UniProtKB-SubCell"/>
</dbReference>
<keyword evidence="9 13" id="KW-1133">Transmembrane helix</keyword>
<dbReference type="InterPro" id="IPR000620">
    <property type="entry name" value="EamA_dom"/>
</dbReference>
<dbReference type="SUPFAM" id="SSF103481">
    <property type="entry name" value="Multidrug resistance efflux transporter EmrE"/>
    <property type="match status" value="2"/>
</dbReference>
<dbReference type="GO" id="GO:0009245">
    <property type="term" value="P:lipid A biosynthetic process"/>
    <property type="evidence" value="ECO:0007669"/>
    <property type="project" value="UniProtKB-KW"/>
</dbReference>
<evidence type="ECO:0000256" key="6">
    <source>
        <dbReference type="ARBA" id="ARBA00022556"/>
    </source>
</evidence>
<keyword evidence="16" id="KW-1185">Reference proteome</keyword>
<evidence type="ECO:0000256" key="11">
    <source>
        <dbReference type="ARBA" id="ARBA00023136"/>
    </source>
</evidence>
<keyword evidence="11 13" id="KW-0472">Membrane</keyword>
<evidence type="ECO:0000256" key="7">
    <source>
        <dbReference type="ARBA" id="ARBA00022692"/>
    </source>
</evidence>
<feature type="domain" description="EamA" evidence="14">
    <location>
        <begin position="145"/>
        <end position="279"/>
    </location>
</feature>
<dbReference type="EMBL" id="JABBKX010000001">
    <property type="protein sequence ID" value="NMJ40619.1"/>
    <property type="molecule type" value="Genomic_DNA"/>
</dbReference>
<name>A0A848EAP5_9PROT</name>
<comment type="similarity">
    <text evidence="12">Belongs to the drug/metabolite transporter (DMT) superfamily. Small multidrug resistance (SMR) (TC 2.A.7.1) family.</text>
</comment>
<evidence type="ECO:0000256" key="2">
    <source>
        <dbReference type="ARBA" id="ARBA00022448"/>
    </source>
</evidence>
<dbReference type="AlphaFoldDB" id="A0A848EAP5"/>
<dbReference type="GO" id="GO:0009103">
    <property type="term" value="P:lipopolysaccharide biosynthetic process"/>
    <property type="evidence" value="ECO:0007669"/>
    <property type="project" value="UniProtKB-KW"/>
</dbReference>
<evidence type="ECO:0000256" key="9">
    <source>
        <dbReference type="ARBA" id="ARBA00022989"/>
    </source>
</evidence>
<feature type="transmembrane region" description="Helical" evidence="13">
    <location>
        <begin position="58"/>
        <end position="75"/>
    </location>
</feature>
<proteinExistence type="inferred from homology"/>
<dbReference type="GO" id="GO:0022857">
    <property type="term" value="F:transmembrane transporter activity"/>
    <property type="evidence" value="ECO:0007669"/>
    <property type="project" value="InterPro"/>
</dbReference>
<evidence type="ECO:0000313" key="15">
    <source>
        <dbReference type="EMBL" id="NMJ40619.1"/>
    </source>
</evidence>
<keyword evidence="6" id="KW-0441">Lipid A biosynthesis</keyword>
<comment type="caution">
    <text evidence="15">The sequence shown here is derived from an EMBL/GenBank/DDBJ whole genome shotgun (WGS) entry which is preliminary data.</text>
</comment>
<evidence type="ECO:0000256" key="5">
    <source>
        <dbReference type="ARBA" id="ARBA00022519"/>
    </source>
</evidence>
<evidence type="ECO:0000256" key="8">
    <source>
        <dbReference type="ARBA" id="ARBA00022985"/>
    </source>
</evidence>
<evidence type="ECO:0000256" key="3">
    <source>
        <dbReference type="ARBA" id="ARBA00022475"/>
    </source>
</evidence>
<feature type="transmembrane region" description="Helical" evidence="13">
    <location>
        <begin position="263"/>
        <end position="280"/>
    </location>
</feature>
<feature type="transmembrane region" description="Helical" evidence="13">
    <location>
        <begin position="33"/>
        <end position="51"/>
    </location>
</feature>
<dbReference type="PANTHER" id="PTHR30561">
    <property type="entry name" value="SMR FAMILY PROTON-DEPENDENT DRUG EFFLUX TRANSPORTER SUGE"/>
    <property type="match status" value="1"/>
</dbReference>
<keyword evidence="5" id="KW-0997">Cell inner membrane</keyword>
<evidence type="ECO:0000259" key="14">
    <source>
        <dbReference type="Pfam" id="PF00892"/>
    </source>
</evidence>
<evidence type="ECO:0000256" key="12">
    <source>
        <dbReference type="ARBA" id="ARBA00038032"/>
    </source>
</evidence>
<evidence type="ECO:0000256" key="13">
    <source>
        <dbReference type="SAM" id="Phobius"/>
    </source>
</evidence>
<protein>
    <submittedName>
        <fullName evidence="15">EamA family transporter</fullName>
    </submittedName>
</protein>
<evidence type="ECO:0000256" key="10">
    <source>
        <dbReference type="ARBA" id="ARBA00023098"/>
    </source>
</evidence>
<keyword evidence="2" id="KW-0813">Transport</keyword>
<evidence type="ECO:0000256" key="1">
    <source>
        <dbReference type="ARBA" id="ARBA00004651"/>
    </source>
</evidence>
<evidence type="ECO:0000256" key="4">
    <source>
        <dbReference type="ARBA" id="ARBA00022516"/>
    </source>
</evidence>
<comment type="subcellular location">
    <subcellularLocation>
        <location evidence="1">Cell membrane</location>
        <topology evidence="1">Multi-pass membrane protein</topology>
    </subcellularLocation>
</comment>
<keyword evidence="4" id="KW-0444">Lipid biosynthesis</keyword>
<keyword evidence="7 13" id="KW-0812">Transmembrane</keyword>
<feature type="transmembrane region" description="Helical" evidence="13">
    <location>
        <begin position="174"/>
        <end position="195"/>
    </location>
</feature>
<gene>
    <name evidence="15" type="ORF">GWK16_05170</name>
</gene>
<keyword evidence="8" id="KW-0448">Lipopolysaccharide biosynthesis</keyword>
<dbReference type="InterPro" id="IPR037185">
    <property type="entry name" value="EmrE-like"/>
</dbReference>
<keyword evidence="3" id="KW-1003">Cell membrane</keyword>
<feature type="transmembrane region" description="Helical" evidence="13">
    <location>
        <begin position="95"/>
        <end position="124"/>
    </location>
</feature>
<feature type="transmembrane region" description="Helical" evidence="13">
    <location>
        <begin position="145"/>
        <end position="162"/>
    </location>
</feature>
<reference evidence="15 16" key="1">
    <citation type="submission" date="2020-03" db="EMBL/GenBank/DDBJ databases">
        <authorList>
            <person name="Sun Q."/>
        </authorList>
    </citation>
    <scope>NUCLEOTIDE SEQUENCE [LARGE SCALE GENOMIC DNA]</scope>
    <source>
        <strain evidence="15 16">JC162</strain>
    </source>
</reference>